<evidence type="ECO:0000313" key="1">
    <source>
        <dbReference type="EMBL" id="HHS52461.1"/>
    </source>
</evidence>
<name>A0A7C6ED69_UNCW3</name>
<comment type="caution">
    <text evidence="1">The sequence shown here is derived from an EMBL/GenBank/DDBJ whole genome shotgun (WGS) entry which is preliminary data.</text>
</comment>
<sequence>MIRKSQGYVDRTGNIAIKPQFDDGGQFSQGVAAVNVGAKVDEKSGALIGGKWGFIDKTGVFLIEPKYDYAGKFSEGLAGVEIRGKWGYIDKTGKYVWKPTE</sequence>
<dbReference type="InterPro" id="IPR032774">
    <property type="entry name" value="WG_beta_rep"/>
</dbReference>
<reference evidence="1" key="1">
    <citation type="journal article" date="2020" name="mSystems">
        <title>Genome- and Community-Level Interaction Insights into Carbon Utilization and Element Cycling Functions of Hydrothermarchaeota in Hydrothermal Sediment.</title>
        <authorList>
            <person name="Zhou Z."/>
            <person name="Liu Y."/>
            <person name="Xu W."/>
            <person name="Pan J."/>
            <person name="Luo Z.H."/>
            <person name="Li M."/>
        </authorList>
    </citation>
    <scope>NUCLEOTIDE SEQUENCE [LARGE SCALE GENOMIC DNA]</scope>
    <source>
        <strain evidence="1">SpSt-876</strain>
    </source>
</reference>
<protein>
    <submittedName>
        <fullName evidence="1">WG repeat-containing protein</fullName>
    </submittedName>
</protein>
<dbReference type="EMBL" id="DTLI01000152">
    <property type="protein sequence ID" value="HHS52461.1"/>
    <property type="molecule type" value="Genomic_DNA"/>
</dbReference>
<dbReference type="PANTHER" id="PTHR37841">
    <property type="entry name" value="GLR2918 PROTEIN"/>
    <property type="match status" value="1"/>
</dbReference>
<dbReference type="AlphaFoldDB" id="A0A7C6ED69"/>
<accession>A0A7C6ED69</accession>
<organism evidence="1">
    <name type="scientific">candidate division WOR-3 bacterium</name>
    <dbReference type="NCBI Taxonomy" id="2052148"/>
    <lineage>
        <taxon>Bacteria</taxon>
        <taxon>Bacteria division WOR-3</taxon>
    </lineage>
</organism>
<dbReference type="SUPFAM" id="SSF69360">
    <property type="entry name" value="Cell wall binding repeat"/>
    <property type="match status" value="1"/>
</dbReference>
<gene>
    <name evidence="1" type="ORF">ENW73_06310</name>
</gene>
<dbReference type="Pfam" id="PF14903">
    <property type="entry name" value="WG_beta_rep"/>
    <property type="match status" value="2"/>
</dbReference>
<dbReference type="PANTHER" id="PTHR37841:SF1">
    <property type="entry name" value="DUF3298 DOMAIN-CONTAINING PROTEIN"/>
    <property type="match status" value="1"/>
</dbReference>
<proteinExistence type="predicted"/>